<dbReference type="OrthoDB" id="4870234at2"/>
<keyword evidence="1" id="KW-0812">Transmembrane</keyword>
<feature type="transmembrane region" description="Helical" evidence="1">
    <location>
        <begin position="51"/>
        <end position="80"/>
    </location>
</feature>
<dbReference type="Proteomes" id="UP000198797">
    <property type="component" value="Unassembled WGS sequence"/>
</dbReference>
<evidence type="ECO:0000313" key="2">
    <source>
        <dbReference type="EMBL" id="SCF23278.1"/>
    </source>
</evidence>
<protein>
    <submittedName>
        <fullName evidence="2">Putative Holin-X, holin superfamily III</fullName>
    </submittedName>
</protein>
<keyword evidence="1" id="KW-1133">Transmembrane helix</keyword>
<dbReference type="AlphaFoldDB" id="A0A1C4YRG4"/>
<gene>
    <name evidence="2" type="ORF">GA0070216_10782</name>
</gene>
<organism evidence="2 3">
    <name type="scientific">Micromonospora matsumotoense</name>
    <dbReference type="NCBI Taxonomy" id="121616"/>
    <lineage>
        <taxon>Bacteria</taxon>
        <taxon>Bacillati</taxon>
        <taxon>Actinomycetota</taxon>
        <taxon>Actinomycetes</taxon>
        <taxon>Micromonosporales</taxon>
        <taxon>Micromonosporaceae</taxon>
        <taxon>Micromonospora</taxon>
    </lineage>
</organism>
<dbReference type="Pfam" id="PF07332">
    <property type="entry name" value="Phage_holin_3_6"/>
    <property type="match status" value="1"/>
</dbReference>
<evidence type="ECO:0000256" key="1">
    <source>
        <dbReference type="SAM" id="Phobius"/>
    </source>
</evidence>
<keyword evidence="3" id="KW-1185">Reference proteome</keyword>
<dbReference type="InterPro" id="IPR009937">
    <property type="entry name" value="Phage_holin_3_6"/>
</dbReference>
<name>A0A1C4YRG4_9ACTN</name>
<feature type="transmembrane region" description="Helical" evidence="1">
    <location>
        <begin position="86"/>
        <end position="107"/>
    </location>
</feature>
<dbReference type="EMBL" id="FMCU01000007">
    <property type="protein sequence ID" value="SCF23278.1"/>
    <property type="molecule type" value="Genomic_DNA"/>
</dbReference>
<proteinExistence type="predicted"/>
<dbReference type="STRING" id="121616.GA0070216_10782"/>
<dbReference type="RefSeq" id="WP_091246458.1">
    <property type="nucleotide sequence ID" value="NZ_CP192025.1"/>
</dbReference>
<accession>A0A1C4YRG4</accession>
<reference evidence="3" key="1">
    <citation type="submission" date="2016-06" db="EMBL/GenBank/DDBJ databases">
        <authorList>
            <person name="Varghese N."/>
            <person name="Submissions Spin"/>
        </authorList>
    </citation>
    <scope>NUCLEOTIDE SEQUENCE [LARGE SCALE GENOMIC DNA]</scope>
    <source>
        <strain evidence="3">DSM 44100</strain>
    </source>
</reference>
<evidence type="ECO:0000313" key="3">
    <source>
        <dbReference type="Proteomes" id="UP000198797"/>
    </source>
</evidence>
<sequence>MADVANHRTPRTGSEPSTAELVQRATEQVSRLVRDELALARAELTQKGKHAGIGIGLFGGGGALALYGLGALVAAAILLLALVLPAWAAALIVAVVLFLIAGVLALVGKKQVSQAVPPMPEATVRSVRADVDTVAAAVKDRGRA</sequence>
<keyword evidence="1" id="KW-0472">Membrane</keyword>